<gene>
    <name evidence="1" type="ORF">Acr_00g0070720</name>
</gene>
<keyword evidence="2" id="KW-1185">Reference proteome</keyword>
<evidence type="ECO:0000313" key="1">
    <source>
        <dbReference type="EMBL" id="GFS40814.1"/>
    </source>
</evidence>
<accession>A0A7J0DSP9</accession>
<sequence>MRKLKADTSEIVLPFGFCRGAPSLTTSFNNCTLTTVSPAAGAVSGKRLSDGQVVHLLFTSAEGLVVLPAIMNFHARIWAEHRAPVVQASPCPVSSSGFPPISGCQPSCGVTVGAAVKQSGVIPELR</sequence>
<organism evidence="1 2">
    <name type="scientific">Actinidia rufa</name>
    <dbReference type="NCBI Taxonomy" id="165716"/>
    <lineage>
        <taxon>Eukaryota</taxon>
        <taxon>Viridiplantae</taxon>
        <taxon>Streptophyta</taxon>
        <taxon>Embryophyta</taxon>
        <taxon>Tracheophyta</taxon>
        <taxon>Spermatophyta</taxon>
        <taxon>Magnoliopsida</taxon>
        <taxon>eudicotyledons</taxon>
        <taxon>Gunneridae</taxon>
        <taxon>Pentapetalae</taxon>
        <taxon>asterids</taxon>
        <taxon>Ericales</taxon>
        <taxon>Actinidiaceae</taxon>
        <taxon>Actinidia</taxon>
    </lineage>
</organism>
<reference evidence="2" key="1">
    <citation type="submission" date="2019-07" db="EMBL/GenBank/DDBJ databases">
        <title>De Novo Assembly of kiwifruit Actinidia rufa.</title>
        <authorList>
            <person name="Sugita-Konishi S."/>
            <person name="Sato K."/>
            <person name="Mori E."/>
            <person name="Abe Y."/>
            <person name="Kisaki G."/>
            <person name="Hamano K."/>
            <person name="Suezawa K."/>
            <person name="Otani M."/>
            <person name="Fukuda T."/>
            <person name="Manabe T."/>
            <person name="Gomi K."/>
            <person name="Tabuchi M."/>
            <person name="Akimitsu K."/>
            <person name="Kataoka I."/>
        </authorList>
    </citation>
    <scope>NUCLEOTIDE SEQUENCE [LARGE SCALE GENOMIC DNA]</scope>
    <source>
        <strain evidence="2">cv. Fuchu</strain>
    </source>
</reference>
<dbReference type="EMBL" id="BJWL01000358">
    <property type="protein sequence ID" value="GFS40814.1"/>
    <property type="molecule type" value="Genomic_DNA"/>
</dbReference>
<protein>
    <submittedName>
        <fullName evidence="1">Uncharacterized protein</fullName>
    </submittedName>
</protein>
<comment type="caution">
    <text evidence="1">The sequence shown here is derived from an EMBL/GenBank/DDBJ whole genome shotgun (WGS) entry which is preliminary data.</text>
</comment>
<name>A0A7J0DSP9_9ERIC</name>
<dbReference type="Proteomes" id="UP000585474">
    <property type="component" value="Unassembled WGS sequence"/>
</dbReference>
<evidence type="ECO:0000313" key="2">
    <source>
        <dbReference type="Proteomes" id="UP000585474"/>
    </source>
</evidence>
<proteinExistence type="predicted"/>
<dbReference type="AlphaFoldDB" id="A0A7J0DSP9"/>